<feature type="non-terminal residue" evidence="1">
    <location>
        <position position="56"/>
    </location>
</feature>
<sequence>MVSKEGIMRTVSKVKSIADDTIELENNYYYILLALLHSSDDTIVVSEEGEPLPGDE</sequence>
<organism evidence="1 2">
    <name type="scientific">Paramuricea clavata</name>
    <name type="common">Red gorgonian</name>
    <name type="synonym">Violescent sea-whip</name>
    <dbReference type="NCBI Taxonomy" id="317549"/>
    <lineage>
        <taxon>Eukaryota</taxon>
        <taxon>Metazoa</taxon>
        <taxon>Cnidaria</taxon>
        <taxon>Anthozoa</taxon>
        <taxon>Octocorallia</taxon>
        <taxon>Malacalcyonacea</taxon>
        <taxon>Plexauridae</taxon>
        <taxon>Paramuricea</taxon>
    </lineage>
</organism>
<accession>A0A6S7JGT0</accession>
<name>A0A6S7JGT0_PARCT</name>
<comment type="caution">
    <text evidence="1">The sequence shown here is derived from an EMBL/GenBank/DDBJ whole genome shotgun (WGS) entry which is preliminary data.</text>
</comment>
<evidence type="ECO:0000313" key="1">
    <source>
        <dbReference type="EMBL" id="CAB4031506.1"/>
    </source>
</evidence>
<dbReference type="AlphaFoldDB" id="A0A6S7JGT0"/>
<protein>
    <submittedName>
        <fullName evidence="1">Uncharacterized protein</fullName>
    </submittedName>
</protein>
<keyword evidence="2" id="KW-1185">Reference proteome</keyword>
<dbReference type="Proteomes" id="UP001152795">
    <property type="component" value="Unassembled WGS sequence"/>
</dbReference>
<reference evidence="1" key="1">
    <citation type="submission" date="2020-04" db="EMBL/GenBank/DDBJ databases">
        <authorList>
            <person name="Alioto T."/>
            <person name="Alioto T."/>
            <person name="Gomez Garrido J."/>
        </authorList>
    </citation>
    <scope>NUCLEOTIDE SEQUENCE</scope>
    <source>
        <strain evidence="1">A484AB</strain>
    </source>
</reference>
<evidence type="ECO:0000313" key="2">
    <source>
        <dbReference type="Proteomes" id="UP001152795"/>
    </source>
</evidence>
<proteinExistence type="predicted"/>
<dbReference type="EMBL" id="CACRXK020017682">
    <property type="protein sequence ID" value="CAB4031506.1"/>
    <property type="molecule type" value="Genomic_DNA"/>
</dbReference>
<gene>
    <name evidence="1" type="ORF">PACLA_8A056563</name>
</gene>